<dbReference type="Proteomes" id="UP000007113">
    <property type="component" value="Chromosome"/>
</dbReference>
<dbReference type="STRING" id="682795.AciX8_2246"/>
<dbReference type="EMBL" id="CP003130">
    <property type="protein sequence ID" value="AEU36564.1"/>
    <property type="molecule type" value="Genomic_DNA"/>
</dbReference>
<name>G8NVI3_GRAMM</name>
<reference evidence="3 4" key="1">
    <citation type="submission" date="2011-11" db="EMBL/GenBank/DDBJ databases">
        <title>Complete sequence of Granulicella mallensis MP5ACTX8.</title>
        <authorList>
            <consortium name="US DOE Joint Genome Institute"/>
            <person name="Lucas S."/>
            <person name="Copeland A."/>
            <person name="Lapidus A."/>
            <person name="Cheng J.-F."/>
            <person name="Goodwin L."/>
            <person name="Pitluck S."/>
            <person name="Peters L."/>
            <person name="Lu M."/>
            <person name="Detter J.C."/>
            <person name="Han C."/>
            <person name="Tapia R."/>
            <person name="Land M."/>
            <person name="Hauser L."/>
            <person name="Kyrpides N."/>
            <person name="Ivanova N."/>
            <person name="Mikhailova N."/>
            <person name="Pagani I."/>
            <person name="Rawat S."/>
            <person name="Mannisto M."/>
            <person name="Haggblom M."/>
            <person name="Woyke T."/>
        </authorList>
    </citation>
    <scope>NUCLEOTIDE SEQUENCE [LARGE SCALE GENOMIC DNA]</scope>
    <source>
        <strain evidence="4">ATCC BAA-1857 / DSM 23137 / MP5ACTX8</strain>
    </source>
</reference>
<dbReference type="InterPro" id="IPR029010">
    <property type="entry name" value="ThuA-like"/>
</dbReference>
<proteinExistence type="predicted"/>
<dbReference type="SUPFAM" id="SSF52317">
    <property type="entry name" value="Class I glutamine amidotransferase-like"/>
    <property type="match status" value="1"/>
</dbReference>
<evidence type="ECO:0000313" key="4">
    <source>
        <dbReference type="Proteomes" id="UP000007113"/>
    </source>
</evidence>
<feature type="signal peptide" evidence="1">
    <location>
        <begin position="1"/>
        <end position="30"/>
    </location>
</feature>
<gene>
    <name evidence="3" type="ordered locus">AciX8_2246</name>
</gene>
<dbReference type="InterPro" id="IPR029062">
    <property type="entry name" value="Class_I_gatase-like"/>
</dbReference>
<evidence type="ECO:0000259" key="2">
    <source>
        <dbReference type="Pfam" id="PF06283"/>
    </source>
</evidence>
<dbReference type="KEGG" id="gma:AciX8_2246"/>
<evidence type="ECO:0000256" key="1">
    <source>
        <dbReference type="SAM" id="SignalP"/>
    </source>
</evidence>
<keyword evidence="3" id="KW-0378">Hydrolase</keyword>
<dbReference type="AlphaFoldDB" id="G8NVI3"/>
<keyword evidence="1" id="KW-0732">Signal</keyword>
<sequence length="266" mass="30642" precursor="true">MQRRSNILSLRNPAMWLFLLLLVCSTVVRAAVPGQGTPKFRVVALAESGGIHQPFVDAAKLWLNKLAFENNFAVDYIQNTDKIDDAFLSQYQLFIQLNYPPYNWTPTAQAAFIKYIEEGRGGWIGFHHATLLGEFDGFKMWPWFSNFMGGIRFTNYIPTFADGMVTVEDTTHPAMQGVKTPFPVSQEEWYTWDKSPRPNVHVLASVDEKTYTPDTKIKMGDHPVIWTNEHYKARNIYIFMGHHPDLFQNPAFTTIFRNSIFWAAHQ</sequence>
<organism evidence="3 4">
    <name type="scientific">Granulicella mallensis (strain ATCC BAA-1857 / DSM 23137 / MP5ACTX8)</name>
    <dbReference type="NCBI Taxonomy" id="682795"/>
    <lineage>
        <taxon>Bacteria</taxon>
        <taxon>Pseudomonadati</taxon>
        <taxon>Acidobacteriota</taxon>
        <taxon>Terriglobia</taxon>
        <taxon>Terriglobales</taxon>
        <taxon>Acidobacteriaceae</taxon>
        <taxon>Granulicella</taxon>
    </lineage>
</organism>
<dbReference type="Gene3D" id="3.40.50.880">
    <property type="match status" value="1"/>
</dbReference>
<dbReference type="PANTHER" id="PTHR40469">
    <property type="entry name" value="SECRETED GLYCOSYL HYDROLASE"/>
    <property type="match status" value="1"/>
</dbReference>
<feature type="domain" description="ThuA-like" evidence="2">
    <location>
        <begin position="42"/>
        <end position="263"/>
    </location>
</feature>
<dbReference type="Pfam" id="PF06283">
    <property type="entry name" value="ThuA"/>
    <property type="match status" value="1"/>
</dbReference>
<protein>
    <submittedName>
        <fullName evidence="3">Putative secreted glycosyl hydrolase</fullName>
    </submittedName>
</protein>
<evidence type="ECO:0000313" key="3">
    <source>
        <dbReference type="EMBL" id="AEU36564.1"/>
    </source>
</evidence>
<dbReference type="HOGENOM" id="CLU_057383_1_3_0"/>
<keyword evidence="4" id="KW-1185">Reference proteome</keyword>
<dbReference type="GO" id="GO:0016787">
    <property type="term" value="F:hydrolase activity"/>
    <property type="evidence" value="ECO:0007669"/>
    <property type="project" value="UniProtKB-KW"/>
</dbReference>
<accession>G8NVI3</accession>
<dbReference type="eggNOG" id="COG3828">
    <property type="taxonomic scope" value="Bacteria"/>
</dbReference>
<feature type="chain" id="PRO_5003513074" evidence="1">
    <location>
        <begin position="31"/>
        <end position="266"/>
    </location>
</feature>
<dbReference type="PANTHER" id="PTHR40469:SF2">
    <property type="entry name" value="GALACTOSE-BINDING DOMAIN-LIKE SUPERFAMILY PROTEIN"/>
    <property type="match status" value="1"/>
</dbReference>